<dbReference type="InterPro" id="IPR003719">
    <property type="entry name" value="Phenazine_PhzF-like"/>
</dbReference>
<dbReference type="RefSeq" id="WP_310900261.1">
    <property type="nucleotide sequence ID" value="NZ_JAMQOS010000003.1"/>
</dbReference>
<gene>
    <name evidence="1" type="ORF">NDI86_09855</name>
</gene>
<sequence length="59" mass="6148">MFARERYTGNQLTVVTGAGDLAGEEMQAIAAEMSYSETTFVTGPPDGGGVVPVVRGELL</sequence>
<dbReference type="EMBL" id="JAMQOS010000003">
    <property type="protein sequence ID" value="MDS0282427.1"/>
    <property type="molecule type" value="Genomic_DNA"/>
</dbReference>
<comment type="caution">
    <text evidence="1">The sequence shown here is derived from an EMBL/GenBank/DDBJ whole genome shotgun (WGS) entry which is preliminary data.</text>
</comment>
<evidence type="ECO:0000313" key="2">
    <source>
        <dbReference type="Proteomes" id="UP001268864"/>
    </source>
</evidence>
<dbReference type="SUPFAM" id="SSF54506">
    <property type="entry name" value="Diaminopimelate epimerase-like"/>
    <property type="match status" value="1"/>
</dbReference>
<dbReference type="Gene3D" id="3.10.310.10">
    <property type="entry name" value="Diaminopimelate Epimerase, Chain A, domain 1"/>
    <property type="match status" value="1"/>
</dbReference>
<organism evidence="1 2">
    <name type="scientific">Haloarcula onubensis</name>
    <dbReference type="NCBI Taxonomy" id="2950539"/>
    <lineage>
        <taxon>Archaea</taxon>
        <taxon>Methanobacteriati</taxon>
        <taxon>Methanobacteriota</taxon>
        <taxon>Stenosarchaea group</taxon>
        <taxon>Halobacteria</taxon>
        <taxon>Halobacteriales</taxon>
        <taxon>Haloarculaceae</taxon>
        <taxon>Haloarcula</taxon>
    </lineage>
</organism>
<proteinExistence type="predicted"/>
<name>A0ABU2FQ91_9EURY</name>
<reference evidence="1 2" key="1">
    <citation type="submission" date="2022-06" db="EMBL/GenBank/DDBJ databases">
        <title>Halomicroarcula sp. a new haloarchaeum isolate from saline soil.</title>
        <authorList>
            <person name="Strakova D."/>
            <person name="Galisteo C."/>
            <person name="Sanchez-Porro C."/>
            <person name="Ventosa A."/>
        </authorList>
    </citation>
    <scope>NUCLEOTIDE SEQUENCE [LARGE SCALE GENOMIC DNA]</scope>
    <source>
        <strain evidence="1 2">S3CR25-11</strain>
    </source>
</reference>
<protein>
    <submittedName>
        <fullName evidence="1">PhzF family phenazine biosynthesis protein</fullName>
    </submittedName>
</protein>
<accession>A0ABU2FQ91</accession>
<evidence type="ECO:0000313" key="1">
    <source>
        <dbReference type="EMBL" id="MDS0282427.1"/>
    </source>
</evidence>
<dbReference type="Proteomes" id="UP001268864">
    <property type="component" value="Unassembled WGS sequence"/>
</dbReference>
<dbReference type="Pfam" id="PF02567">
    <property type="entry name" value="PhzC-PhzF"/>
    <property type="match status" value="1"/>
</dbReference>
<keyword evidence="2" id="KW-1185">Reference proteome</keyword>